<reference evidence="3" key="1">
    <citation type="journal article" date="2015" name="Proc. Natl. Acad. Sci. U.S.A.">
        <title>Genome sequencing of adzuki bean (Vigna angularis) provides insight into high starch and low fat accumulation and domestication.</title>
        <authorList>
            <person name="Yang K."/>
            <person name="Tian Z."/>
            <person name="Chen C."/>
            <person name="Luo L."/>
            <person name="Zhao B."/>
            <person name="Wang Z."/>
            <person name="Yu L."/>
            <person name="Li Y."/>
            <person name="Sun Y."/>
            <person name="Li W."/>
            <person name="Chen Y."/>
            <person name="Li Y."/>
            <person name="Zhang Y."/>
            <person name="Ai D."/>
            <person name="Zhao J."/>
            <person name="Shang C."/>
            <person name="Ma Y."/>
            <person name="Wu B."/>
            <person name="Wang M."/>
            <person name="Gao L."/>
            <person name="Sun D."/>
            <person name="Zhang P."/>
            <person name="Guo F."/>
            <person name="Wang W."/>
            <person name="Li Y."/>
            <person name="Wang J."/>
            <person name="Varshney R.K."/>
            <person name="Wang J."/>
            <person name="Ling H.Q."/>
            <person name="Wan P."/>
        </authorList>
    </citation>
    <scope>NUCLEOTIDE SEQUENCE</scope>
    <source>
        <strain evidence="3">cv. Jingnong 6</strain>
    </source>
</reference>
<gene>
    <name evidence="2" type="ORF">LR48_Vigan09g202900</name>
</gene>
<dbReference type="EMBL" id="CM003379">
    <property type="protein sequence ID" value="KOM53370.1"/>
    <property type="molecule type" value="Genomic_DNA"/>
</dbReference>
<dbReference type="Gramene" id="KOM53370">
    <property type="protein sequence ID" value="KOM53370"/>
    <property type="gene ID" value="LR48_Vigan09g202900"/>
</dbReference>
<evidence type="ECO:0000313" key="3">
    <source>
        <dbReference type="Proteomes" id="UP000053144"/>
    </source>
</evidence>
<dbReference type="AlphaFoldDB" id="A0A0L9VE88"/>
<evidence type="ECO:0000256" key="1">
    <source>
        <dbReference type="SAM" id="MobiDB-lite"/>
    </source>
</evidence>
<evidence type="ECO:0000313" key="2">
    <source>
        <dbReference type="EMBL" id="KOM53370.1"/>
    </source>
</evidence>
<sequence length="86" mass="9990">MVINGAKESSSLQNGRSKLHTHLRTSTTNHTHILECTRQLSVQLHHTSSWKLEERTEMVSRPKLEQHHRGDFFHFLVVELTVQPLP</sequence>
<feature type="region of interest" description="Disordered" evidence="1">
    <location>
        <begin position="1"/>
        <end position="30"/>
    </location>
</feature>
<protein>
    <submittedName>
        <fullName evidence="2">Uncharacterized protein</fullName>
    </submittedName>
</protein>
<feature type="compositionally biased region" description="Polar residues" evidence="1">
    <location>
        <begin position="7"/>
        <end position="16"/>
    </location>
</feature>
<dbReference type="Proteomes" id="UP000053144">
    <property type="component" value="Chromosome 9"/>
</dbReference>
<organism evidence="2 3">
    <name type="scientific">Phaseolus angularis</name>
    <name type="common">Azuki bean</name>
    <name type="synonym">Vigna angularis</name>
    <dbReference type="NCBI Taxonomy" id="3914"/>
    <lineage>
        <taxon>Eukaryota</taxon>
        <taxon>Viridiplantae</taxon>
        <taxon>Streptophyta</taxon>
        <taxon>Embryophyta</taxon>
        <taxon>Tracheophyta</taxon>
        <taxon>Spermatophyta</taxon>
        <taxon>Magnoliopsida</taxon>
        <taxon>eudicotyledons</taxon>
        <taxon>Gunneridae</taxon>
        <taxon>Pentapetalae</taxon>
        <taxon>rosids</taxon>
        <taxon>fabids</taxon>
        <taxon>Fabales</taxon>
        <taxon>Fabaceae</taxon>
        <taxon>Papilionoideae</taxon>
        <taxon>50 kb inversion clade</taxon>
        <taxon>NPAAA clade</taxon>
        <taxon>indigoferoid/millettioid clade</taxon>
        <taxon>Phaseoleae</taxon>
        <taxon>Vigna</taxon>
    </lineage>
</organism>
<proteinExistence type="predicted"/>
<accession>A0A0L9VE88</accession>
<name>A0A0L9VE88_PHAAN</name>